<accession>A0A351R7Z7</accession>
<protein>
    <recommendedName>
        <fullName evidence="4">Thioredoxin domain-containing protein</fullName>
    </recommendedName>
</protein>
<dbReference type="AlphaFoldDB" id="A0A351R7Z7"/>
<dbReference type="Proteomes" id="UP000264313">
    <property type="component" value="Unassembled WGS sequence"/>
</dbReference>
<organism evidence="2 3">
    <name type="scientific">Methylotenera mobilis</name>
    <dbReference type="NCBI Taxonomy" id="359408"/>
    <lineage>
        <taxon>Bacteria</taxon>
        <taxon>Pseudomonadati</taxon>
        <taxon>Pseudomonadota</taxon>
        <taxon>Betaproteobacteria</taxon>
        <taxon>Nitrosomonadales</taxon>
        <taxon>Methylophilaceae</taxon>
        <taxon>Methylotenera</taxon>
    </lineage>
</organism>
<gene>
    <name evidence="2" type="ORF">DCW48_00270</name>
</gene>
<dbReference type="InterPro" id="IPR036249">
    <property type="entry name" value="Thioredoxin-like_sf"/>
</dbReference>
<dbReference type="STRING" id="1132855.GCA_000384255_02327"/>
<comment type="caution">
    <text evidence="2">The sequence shown here is derived from an EMBL/GenBank/DDBJ whole genome shotgun (WGS) entry which is preliminary data.</text>
</comment>
<evidence type="ECO:0000313" key="2">
    <source>
        <dbReference type="EMBL" id="HBA08168.1"/>
    </source>
</evidence>
<evidence type="ECO:0000256" key="1">
    <source>
        <dbReference type="SAM" id="Phobius"/>
    </source>
</evidence>
<proteinExistence type="predicted"/>
<keyword evidence="1" id="KW-1133">Transmembrane helix</keyword>
<feature type="transmembrane region" description="Helical" evidence="1">
    <location>
        <begin position="20"/>
        <end position="40"/>
    </location>
</feature>
<name>A0A351R7Z7_9PROT</name>
<evidence type="ECO:0008006" key="4">
    <source>
        <dbReference type="Google" id="ProtNLM"/>
    </source>
</evidence>
<dbReference type="EMBL" id="DNAA01000008">
    <property type="protein sequence ID" value="HBA08168.1"/>
    <property type="molecule type" value="Genomic_DNA"/>
</dbReference>
<reference evidence="2 3" key="1">
    <citation type="journal article" date="2018" name="Nat. Biotechnol.">
        <title>A standardized bacterial taxonomy based on genome phylogeny substantially revises the tree of life.</title>
        <authorList>
            <person name="Parks D.H."/>
            <person name="Chuvochina M."/>
            <person name="Waite D.W."/>
            <person name="Rinke C."/>
            <person name="Skarshewski A."/>
            <person name="Chaumeil P.A."/>
            <person name="Hugenholtz P."/>
        </authorList>
    </citation>
    <scope>NUCLEOTIDE SEQUENCE [LARGE SCALE GENOMIC DNA]</scope>
    <source>
        <strain evidence="2">UBA9958</strain>
    </source>
</reference>
<dbReference type="SUPFAM" id="SSF52833">
    <property type="entry name" value="Thioredoxin-like"/>
    <property type="match status" value="1"/>
</dbReference>
<keyword evidence="1" id="KW-0472">Membrane</keyword>
<sequence>MINTETNNIEYLDQQRRGRLILLCMLIFFITPIIAVVAMYKLDWRPKGESIGELVTPAKALTMQQPLVSSDGNVASINLLKDKWSMVYMTADCDAQCKDKLHQMRQLHVSLYKEIPRMQRLLFTTVSDVTEIKQNYPDLLILNQPKTDIISFSEQFNIHNETSMTAGRIYLIDPLGHLIMSYSASTSPALVRKDITRLMKYSWTG</sequence>
<keyword evidence="1" id="KW-0812">Transmembrane</keyword>
<evidence type="ECO:0000313" key="3">
    <source>
        <dbReference type="Proteomes" id="UP000264313"/>
    </source>
</evidence>
<dbReference type="Gene3D" id="3.40.30.10">
    <property type="entry name" value="Glutaredoxin"/>
    <property type="match status" value="1"/>
</dbReference>